<evidence type="ECO:0000313" key="2">
    <source>
        <dbReference type="EMBL" id="GEU62123.1"/>
    </source>
</evidence>
<dbReference type="AlphaFoldDB" id="A0A6L2LK06"/>
<gene>
    <name evidence="2" type="ORF">Tci_034101</name>
</gene>
<comment type="caution">
    <text evidence="2">The sequence shown here is derived from an EMBL/GenBank/DDBJ whole genome shotgun (WGS) entry which is preliminary data.</text>
</comment>
<protein>
    <recommendedName>
        <fullName evidence="3">Monodehydroascorbate reductase</fullName>
    </recommendedName>
</protein>
<evidence type="ECO:0000256" key="1">
    <source>
        <dbReference type="SAM" id="MobiDB-lite"/>
    </source>
</evidence>
<dbReference type="EMBL" id="BKCJ010004621">
    <property type="protein sequence ID" value="GEU62123.1"/>
    <property type="molecule type" value="Genomic_DNA"/>
</dbReference>
<reference evidence="2" key="1">
    <citation type="journal article" date="2019" name="Sci. Rep.">
        <title>Draft genome of Tanacetum cinerariifolium, the natural source of mosquito coil.</title>
        <authorList>
            <person name="Yamashiro T."/>
            <person name="Shiraishi A."/>
            <person name="Satake H."/>
            <person name="Nakayama K."/>
        </authorList>
    </citation>
    <scope>NUCLEOTIDE SEQUENCE</scope>
</reference>
<organism evidence="2">
    <name type="scientific">Tanacetum cinerariifolium</name>
    <name type="common">Dalmatian daisy</name>
    <name type="synonym">Chrysanthemum cinerariifolium</name>
    <dbReference type="NCBI Taxonomy" id="118510"/>
    <lineage>
        <taxon>Eukaryota</taxon>
        <taxon>Viridiplantae</taxon>
        <taxon>Streptophyta</taxon>
        <taxon>Embryophyta</taxon>
        <taxon>Tracheophyta</taxon>
        <taxon>Spermatophyta</taxon>
        <taxon>Magnoliopsida</taxon>
        <taxon>eudicotyledons</taxon>
        <taxon>Gunneridae</taxon>
        <taxon>Pentapetalae</taxon>
        <taxon>asterids</taxon>
        <taxon>campanulids</taxon>
        <taxon>Asterales</taxon>
        <taxon>Asteraceae</taxon>
        <taxon>Asteroideae</taxon>
        <taxon>Anthemideae</taxon>
        <taxon>Anthemidinae</taxon>
        <taxon>Tanacetum</taxon>
    </lineage>
</organism>
<proteinExistence type="predicted"/>
<name>A0A6L2LK06_TANCI</name>
<feature type="region of interest" description="Disordered" evidence="1">
    <location>
        <begin position="1"/>
        <end position="21"/>
    </location>
</feature>
<evidence type="ECO:0008006" key="3">
    <source>
        <dbReference type="Google" id="ProtNLM"/>
    </source>
</evidence>
<sequence>MVDANVNAPADQAPTMAPPTRTDDQILPHIKWVPIGKSNCYLDVEKSQSNPIYKIVVDILKHTNFLETNGCYKCQLDEQWFDLTKDTLRDALQITPVNNNKEFISLPSFDALINFVNELGYPKLVRDLSNVITNDMFQP</sequence>
<accession>A0A6L2LK06</accession>